<name>A0A0J1BKS5_RHOIS</name>
<comment type="caution">
    <text evidence="1">The sequence shown here is derived from an EMBL/GenBank/DDBJ whole genome shotgun (WGS) entry which is preliminary data.</text>
</comment>
<dbReference type="AlphaFoldDB" id="A0A0J1BKS5"/>
<sequence length="47" mass="5001">MLATAKNDIATVTITSGGSSLPGPRMVFGFHIWFHEGVSECNACMSK</sequence>
<dbReference type="EMBL" id="LECT01000007">
    <property type="protein sequence ID" value="KLU07102.1"/>
    <property type="molecule type" value="Genomic_DNA"/>
</dbReference>
<reference evidence="1" key="1">
    <citation type="submission" date="2015-05" db="EMBL/GenBank/DDBJ databases">
        <title>Permanent draft genome of Rhodopirellula islandicus K833.</title>
        <authorList>
            <person name="Kizina J."/>
            <person name="Richter M."/>
            <person name="Glockner F.O."/>
            <person name="Harder J."/>
        </authorList>
    </citation>
    <scope>NUCLEOTIDE SEQUENCE [LARGE SCALE GENOMIC DNA]</scope>
    <source>
        <strain evidence="1">K833</strain>
    </source>
</reference>
<protein>
    <submittedName>
        <fullName evidence="1">Uncharacterized protein</fullName>
    </submittedName>
</protein>
<accession>A0A0J1BKS5</accession>
<gene>
    <name evidence="1" type="ORF">RISK_000903</name>
</gene>
<proteinExistence type="predicted"/>
<organism evidence="1 2">
    <name type="scientific">Rhodopirellula islandica</name>
    <dbReference type="NCBI Taxonomy" id="595434"/>
    <lineage>
        <taxon>Bacteria</taxon>
        <taxon>Pseudomonadati</taxon>
        <taxon>Planctomycetota</taxon>
        <taxon>Planctomycetia</taxon>
        <taxon>Pirellulales</taxon>
        <taxon>Pirellulaceae</taxon>
        <taxon>Rhodopirellula</taxon>
    </lineage>
</organism>
<dbReference type="Proteomes" id="UP000036367">
    <property type="component" value="Unassembled WGS sequence"/>
</dbReference>
<evidence type="ECO:0000313" key="2">
    <source>
        <dbReference type="Proteomes" id="UP000036367"/>
    </source>
</evidence>
<dbReference type="PATRIC" id="fig|595434.4.peg.870"/>
<dbReference type="STRING" id="595434.RISK_000903"/>
<keyword evidence="2" id="KW-1185">Reference proteome</keyword>
<evidence type="ECO:0000313" key="1">
    <source>
        <dbReference type="EMBL" id="KLU07102.1"/>
    </source>
</evidence>